<dbReference type="SMART" id="SM00267">
    <property type="entry name" value="GGDEF"/>
    <property type="match status" value="1"/>
</dbReference>
<feature type="domain" description="PAS" evidence="1">
    <location>
        <begin position="19"/>
        <end position="92"/>
    </location>
</feature>
<dbReference type="Pfam" id="PF00989">
    <property type="entry name" value="PAS"/>
    <property type="match status" value="1"/>
</dbReference>
<keyword evidence="5" id="KW-1185">Reference proteome</keyword>
<dbReference type="PROSITE" id="PS50113">
    <property type="entry name" value="PAC"/>
    <property type="match status" value="1"/>
</dbReference>
<dbReference type="InterPro" id="IPR035965">
    <property type="entry name" value="PAS-like_dom_sf"/>
</dbReference>
<dbReference type="NCBIfam" id="TIGR00254">
    <property type="entry name" value="GGDEF"/>
    <property type="match status" value="1"/>
</dbReference>
<dbReference type="Gene3D" id="3.30.70.270">
    <property type="match status" value="1"/>
</dbReference>
<name>A0A1Z4LUS7_9CYAN</name>
<dbReference type="InterPro" id="IPR000700">
    <property type="entry name" value="PAS-assoc_C"/>
</dbReference>
<gene>
    <name evidence="4" type="ORF">NIES267_45080</name>
</gene>
<dbReference type="NCBIfam" id="TIGR00229">
    <property type="entry name" value="sensory_box"/>
    <property type="match status" value="1"/>
</dbReference>
<accession>A0A1Z4LUS7</accession>
<dbReference type="SMART" id="SM00091">
    <property type="entry name" value="PAS"/>
    <property type="match status" value="1"/>
</dbReference>
<organism evidence="4 5">
    <name type="scientific">Calothrix parasitica NIES-267</name>
    <dbReference type="NCBI Taxonomy" id="1973488"/>
    <lineage>
        <taxon>Bacteria</taxon>
        <taxon>Bacillati</taxon>
        <taxon>Cyanobacteriota</taxon>
        <taxon>Cyanophyceae</taxon>
        <taxon>Nostocales</taxon>
        <taxon>Calotrichaceae</taxon>
        <taxon>Calothrix</taxon>
    </lineage>
</organism>
<evidence type="ECO:0000259" key="2">
    <source>
        <dbReference type="PROSITE" id="PS50113"/>
    </source>
</evidence>
<dbReference type="PROSITE" id="PS50112">
    <property type="entry name" value="PAS"/>
    <property type="match status" value="1"/>
</dbReference>
<dbReference type="AlphaFoldDB" id="A0A1Z4LUS7"/>
<dbReference type="EMBL" id="AP018227">
    <property type="protein sequence ID" value="BAY85010.1"/>
    <property type="molecule type" value="Genomic_DNA"/>
</dbReference>
<sequence>MTTGMAIYNRHIHERLQKERQHLGAIINSMGCGVIVTNKDTCIETINPVAERLTGWRKQDAIGKNLLEVFKLKDAETEETIDNLAALAIRTGDTLNLPENCKLITKDGSEISIGDTVSPVWDEEKKILGAVLVFQDISQRKKTEAELMRNAFYDSITGLPNRVLFIDRLKQAFEHSKRRRNYCFGVLFLDLDGFKGINDKFGHGMGDKFLLDMGKRLKSSLRSGDTVARFGGDEFAILLEDVKNVAHATNVATRIQEKLETPFDIHERKILITASIGIALNRGNHQDAMDVLDDADTAMYQAKEEGKSRYKLFEES</sequence>
<dbReference type="PANTHER" id="PTHR46663">
    <property type="entry name" value="DIGUANYLATE CYCLASE DGCT-RELATED"/>
    <property type="match status" value="1"/>
</dbReference>
<evidence type="ECO:0000313" key="5">
    <source>
        <dbReference type="Proteomes" id="UP000218418"/>
    </source>
</evidence>
<feature type="domain" description="PAC" evidence="2">
    <location>
        <begin position="97"/>
        <end position="149"/>
    </location>
</feature>
<reference evidence="4 5" key="1">
    <citation type="submission" date="2017-06" db="EMBL/GenBank/DDBJ databases">
        <title>Genome sequencing of cyanobaciteial culture collection at National Institute for Environmental Studies (NIES).</title>
        <authorList>
            <person name="Hirose Y."/>
            <person name="Shimura Y."/>
            <person name="Fujisawa T."/>
            <person name="Nakamura Y."/>
            <person name="Kawachi M."/>
        </authorList>
    </citation>
    <scope>NUCLEOTIDE SEQUENCE [LARGE SCALE GENOMIC DNA]</scope>
    <source>
        <strain evidence="4 5">NIES-267</strain>
    </source>
</reference>
<dbReference type="InterPro" id="IPR043128">
    <property type="entry name" value="Rev_trsase/Diguanyl_cyclase"/>
</dbReference>
<evidence type="ECO:0000259" key="1">
    <source>
        <dbReference type="PROSITE" id="PS50112"/>
    </source>
</evidence>
<dbReference type="GO" id="GO:0006355">
    <property type="term" value="P:regulation of DNA-templated transcription"/>
    <property type="evidence" value="ECO:0007669"/>
    <property type="project" value="InterPro"/>
</dbReference>
<dbReference type="InterPro" id="IPR013767">
    <property type="entry name" value="PAS_fold"/>
</dbReference>
<proteinExistence type="predicted"/>
<dbReference type="SUPFAM" id="SSF55073">
    <property type="entry name" value="Nucleotide cyclase"/>
    <property type="match status" value="1"/>
</dbReference>
<evidence type="ECO:0000313" key="4">
    <source>
        <dbReference type="EMBL" id="BAY85010.1"/>
    </source>
</evidence>
<dbReference type="InterPro" id="IPR000160">
    <property type="entry name" value="GGDEF_dom"/>
</dbReference>
<dbReference type="Gene3D" id="3.30.450.20">
    <property type="entry name" value="PAS domain"/>
    <property type="match status" value="1"/>
</dbReference>
<dbReference type="Pfam" id="PF00990">
    <property type="entry name" value="GGDEF"/>
    <property type="match status" value="1"/>
</dbReference>
<protein>
    <submittedName>
        <fullName evidence="4">Response regulator receiver modulated diguanylate cyclase with PAS/PAC sensor</fullName>
    </submittedName>
</protein>
<dbReference type="FunFam" id="3.30.70.270:FF:000001">
    <property type="entry name" value="Diguanylate cyclase domain protein"/>
    <property type="match status" value="1"/>
</dbReference>
<dbReference type="InterPro" id="IPR000014">
    <property type="entry name" value="PAS"/>
</dbReference>
<dbReference type="CDD" id="cd00130">
    <property type="entry name" value="PAS"/>
    <property type="match status" value="1"/>
</dbReference>
<evidence type="ECO:0000259" key="3">
    <source>
        <dbReference type="PROSITE" id="PS50887"/>
    </source>
</evidence>
<dbReference type="Proteomes" id="UP000218418">
    <property type="component" value="Chromosome"/>
</dbReference>
<dbReference type="InterPro" id="IPR029787">
    <property type="entry name" value="Nucleotide_cyclase"/>
</dbReference>
<dbReference type="CDD" id="cd01949">
    <property type="entry name" value="GGDEF"/>
    <property type="match status" value="1"/>
</dbReference>
<dbReference type="SUPFAM" id="SSF55785">
    <property type="entry name" value="PYP-like sensor domain (PAS domain)"/>
    <property type="match status" value="1"/>
</dbReference>
<dbReference type="PANTHER" id="PTHR46663:SF3">
    <property type="entry name" value="SLL0267 PROTEIN"/>
    <property type="match status" value="1"/>
</dbReference>
<dbReference type="InterPro" id="IPR052163">
    <property type="entry name" value="DGC-Regulatory_Protein"/>
</dbReference>
<dbReference type="PROSITE" id="PS50887">
    <property type="entry name" value="GGDEF"/>
    <property type="match status" value="1"/>
</dbReference>
<feature type="domain" description="GGDEF" evidence="3">
    <location>
        <begin position="182"/>
        <end position="315"/>
    </location>
</feature>